<name>A0AAD5K7T6_9FUNG</name>
<keyword evidence="2" id="KW-1185">Reference proteome</keyword>
<accession>A0AAD5K7T6</accession>
<reference evidence="1" key="1">
    <citation type="journal article" date="2022" name="IScience">
        <title>Evolution of zygomycete secretomes and the origins of terrestrial fungal ecologies.</title>
        <authorList>
            <person name="Chang Y."/>
            <person name="Wang Y."/>
            <person name="Mondo S."/>
            <person name="Ahrendt S."/>
            <person name="Andreopoulos W."/>
            <person name="Barry K."/>
            <person name="Beard J."/>
            <person name="Benny G.L."/>
            <person name="Blankenship S."/>
            <person name="Bonito G."/>
            <person name="Cuomo C."/>
            <person name="Desiro A."/>
            <person name="Gervers K.A."/>
            <person name="Hundley H."/>
            <person name="Kuo A."/>
            <person name="LaButti K."/>
            <person name="Lang B.F."/>
            <person name="Lipzen A."/>
            <person name="O'Donnell K."/>
            <person name="Pangilinan J."/>
            <person name="Reynolds N."/>
            <person name="Sandor L."/>
            <person name="Smith M.E."/>
            <person name="Tsang A."/>
            <person name="Grigoriev I.V."/>
            <person name="Stajich J.E."/>
            <person name="Spatafora J.W."/>
        </authorList>
    </citation>
    <scope>NUCLEOTIDE SEQUENCE</scope>
    <source>
        <strain evidence="1">RSA 2281</strain>
    </source>
</reference>
<gene>
    <name evidence="1" type="ORF">BDA99DRAFT_533633</name>
</gene>
<dbReference type="Proteomes" id="UP001209540">
    <property type="component" value="Unassembled WGS sequence"/>
</dbReference>
<comment type="caution">
    <text evidence="1">The sequence shown here is derived from an EMBL/GenBank/DDBJ whole genome shotgun (WGS) entry which is preliminary data.</text>
</comment>
<dbReference type="AlphaFoldDB" id="A0AAD5K7T6"/>
<reference evidence="1" key="2">
    <citation type="submission" date="2023-02" db="EMBL/GenBank/DDBJ databases">
        <authorList>
            <consortium name="DOE Joint Genome Institute"/>
            <person name="Mondo S.J."/>
            <person name="Chang Y."/>
            <person name="Wang Y."/>
            <person name="Ahrendt S."/>
            <person name="Andreopoulos W."/>
            <person name="Barry K."/>
            <person name="Beard J."/>
            <person name="Benny G.L."/>
            <person name="Blankenship S."/>
            <person name="Bonito G."/>
            <person name="Cuomo C."/>
            <person name="Desiro A."/>
            <person name="Gervers K.A."/>
            <person name="Hundley H."/>
            <person name="Kuo A."/>
            <person name="LaButti K."/>
            <person name="Lang B.F."/>
            <person name="Lipzen A."/>
            <person name="O'Donnell K."/>
            <person name="Pangilinan J."/>
            <person name="Reynolds N."/>
            <person name="Sandor L."/>
            <person name="Smith M.W."/>
            <person name="Tsang A."/>
            <person name="Grigoriev I.V."/>
            <person name="Stajich J.E."/>
            <person name="Spatafora J.W."/>
        </authorList>
    </citation>
    <scope>NUCLEOTIDE SEQUENCE</scope>
    <source>
        <strain evidence="1">RSA 2281</strain>
    </source>
</reference>
<proteinExistence type="predicted"/>
<organism evidence="1 2">
    <name type="scientific">Phascolomyces articulosus</name>
    <dbReference type="NCBI Taxonomy" id="60185"/>
    <lineage>
        <taxon>Eukaryota</taxon>
        <taxon>Fungi</taxon>
        <taxon>Fungi incertae sedis</taxon>
        <taxon>Mucoromycota</taxon>
        <taxon>Mucoromycotina</taxon>
        <taxon>Mucoromycetes</taxon>
        <taxon>Mucorales</taxon>
        <taxon>Lichtheimiaceae</taxon>
        <taxon>Phascolomyces</taxon>
    </lineage>
</organism>
<dbReference type="EMBL" id="JAIXMP010000005">
    <property type="protein sequence ID" value="KAI9272800.1"/>
    <property type="molecule type" value="Genomic_DNA"/>
</dbReference>
<sequence>MIEEGILISIVSYPWAQHPLRMIFLSELSNSKVLGNGINLRTSFAKVGNNSTSDNSRVHSKSYSYGYTLLKKDVWLLHQKYKNQTISCQAGNGRVWFQALVMAYIATDPDNSIAAFMFLLENPTGFDDAYSHGIDNTAAAIG</sequence>
<protein>
    <submittedName>
        <fullName evidence="1">Uncharacterized protein</fullName>
    </submittedName>
</protein>
<evidence type="ECO:0000313" key="2">
    <source>
        <dbReference type="Proteomes" id="UP001209540"/>
    </source>
</evidence>
<evidence type="ECO:0000313" key="1">
    <source>
        <dbReference type="EMBL" id="KAI9272800.1"/>
    </source>
</evidence>